<evidence type="ECO:0000256" key="1">
    <source>
        <dbReference type="SAM" id="MobiDB-lite"/>
    </source>
</evidence>
<sequence>MPPRRVRRGGSWSEVIDLSGSEDTSDGVIGPAMEEQDSSKETGQSGCVNRLAPPSEHEESNEQLFPTESEESEEPRFSPIRHGLGAYRDERE</sequence>
<accession>A0A565BF11</accession>
<gene>
    <name evidence="2" type="ORF">ANE_LOCUS10210</name>
</gene>
<evidence type="ECO:0000313" key="3">
    <source>
        <dbReference type="Proteomes" id="UP000489600"/>
    </source>
</evidence>
<name>A0A565BF11_9BRAS</name>
<dbReference type="Proteomes" id="UP000489600">
    <property type="component" value="Unassembled WGS sequence"/>
</dbReference>
<keyword evidence="3" id="KW-1185">Reference proteome</keyword>
<evidence type="ECO:0000313" key="2">
    <source>
        <dbReference type="EMBL" id="VVA99765.1"/>
    </source>
</evidence>
<feature type="region of interest" description="Disordered" evidence="1">
    <location>
        <begin position="1"/>
        <end position="92"/>
    </location>
</feature>
<dbReference type="EMBL" id="CABITT030000003">
    <property type="protein sequence ID" value="VVA99765.1"/>
    <property type="molecule type" value="Genomic_DNA"/>
</dbReference>
<proteinExistence type="predicted"/>
<comment type="caution">
    <text evidence="2">The sequence shown here is derived from an EMBL/GenBank/DDBJ whole genome shotgun (WGS) entry which is preliminary data.</text>
</comment>
<protein>
    <submittedName>
        <fullName evidence="2">Uncharacterized protein</fullName>
    </submittedName>
</protein>
<organism evidence="2 3">
    <name type="scientific">Arabis nemorensis</name>
    <dbReference type="NCBI Taxonomy" id="586526"/>
    <lineage>
        <taxon>Eukaryota</taxon>
        <taxon>Viridiplantae</taxon>
        <taxon>Streptophyta</taxon>
        <taxon>Embryophyta</taxon>
        <taxon>Tracheophyta</taxon>
        <taxon>Spermatophyta</taxon>
        <taxon>Magnoliopsida</taxon>
        <taxon>eudicotyledons</taxon>
        <taxon>Gunneridae</taxon>
        <taxon>Pentapetalae</taxon>
        <taxon>rosids</taxon>
        <taxon>malvids</taxon>
        <taxon>Brassicales</taxon>
        <taxon>Brassicaceae</taxon>
        <taxon>Arabideae</taxon>
        <taxon>Arabis</taxon>
    </lineage>
</organism>
<dbReference type="AlphaFoldDB" id="A0A565BF11"/>
<reference evidence="2" key="1">
    <citation type="submission" date="2019-07" db="EMBL/GenBank/DDBJ databases">
        <authorList>
            <person name="Dittberner H."/>
        </authorList>
    </citation>
    <scope>NUCLEOTIDE SEQUENCE [LARGE SCALE GENOMIC DNA]</scope>
</reference>